<keyword evidence="4" id="KW-0068">Autocatalytic cleavage</keyword>
<dbReference type="RefSeq" id="WP_161718119.1">
    <property type="nucleotide sequence ID" value="NZ_JAAAPO010000003.1"/>
</dbReference>
<dbReference type="Gene3D" id="3.30.160.750">
    <property type="match status" value="1"/>
</dbReference>
<dbReference type="SUPFAM" id="SSF56276">
    <property type="entry name" value="S-adenosylmethionine decarboxylase"/>
    <property type="match status" value="1"/>
</dbReference>
<comment type="cofactor">
    <cofactor evidence="1">
        <name>pyruvate</name>
        <dbReference type="ChEBI" id="CHEBI:15361"/>
    </cofactor>
</comment>
<dbReference type="GO" id="GO:0004014">
    <property type="term" value="F:adenosylmethionine decarboxylase activity"/>
    <property type="evidence" value="ECO:0007669"/>
    <property type="project" value="UniProtKB-EC"/>
</dbReference>
<keyword evidence="10" id="KW-0670">Pyruvate</keyword>
<dbReference type="Proteomes" id="UP000753724">
    <property type="component" value="Unassembled WGS sequence"/>
</dbReference>
<protein>
    <submittedName>
        <fullName evidence="11">Adenosylmethionine decarboxylase</fullName>
        <ecNumber evidence="11">4.1.1.50</ecNumber>
    </submittedName>
</protein>
<evidence type="ECO:0000256" key="9">
    <source>
        <dbReference type="ARBA" id="ARBA00023270"/>
    </source>
</evidence>
<evidence type="ECO:0000313" key="12">
    <source>
        <dbReference type="Proteomes" id="UP000753724"/>
    </source>
</evidence>
<gene>
    <name evidence="11" type="primary">speD</name>
    <name evidence="11" type="ORF">GTZ99_09300</name>
</gene>
<keyword evidence="8 11" id="KW-0456">Lyase</keyword>
<keyword evidence="9" id="KW-0704">Schiff base</keyword>
<organism evidence="11 12">
    <name type="scientific">Novosphingobium ovatum</name>
    <dbReference type="NCBI Taxonomy" id="1908523"/>
    <lineage>
        <taxon>Bacteria</taxon>
        <taxon>Pseudomonadati</taxon>
        <taxon>Pseudomonadota</taxon>
        <taxon>Alphaproteobacteria</taxon>
        <taxon>Sphingomonadales</taxon>
        <taxon>Sphingomonadaceae</taxon>
        <taxon>Novosphingobium</taxon>
    </lineage>
</organism>
<keyword evidence="6" id="KW-0620">Polyamine biosynthesis</keyword>
<evidence type="ECO:0000256" key="2">
    <source>
        <dbReference type="ARBA" id="ARBA00022691"/>
    </source>
</evidence>
<dbReference type="InterPro" id="IPR017716">
    <property type="entry name" value="S-AdoMet_deCOase_pro-enz"/>
</dbReference>
<evidence type="ECO:0000256" key="6">
    <source>
        <dbReference type="ARBA" id="ARBA00023115"/>
    </source>
</evidence>
<dbReference type="NCBIfam" id="TIGR03330">
    <property type="entry name" value="SAM_DCase_Bsu"/>
    <property type="match status" value="1"/>
</dbReference>
<dbReference type="InterPro" id="IPR042286">
    <property type="entry name" value="AdoMetDC_C"/>
</dbReference>
<evidence type="ECO:0000256" key="8">
    <source>
        <dbReference type="ARBA" id="ARBA00023239"/>
    </source>
</evidence>
<comment type="caution">
    <text evidence="11">The sequence shown here is derived from an EMBL/GenBank/DDBJ whole genome shotgun (WGS) entry which is preliminary data.</text>
</comment>
<dbReference type="PANTHER" id="PTHR33866:SF2">
    <property type="entry name" value="S-ADENOSYLMETHIONINE DECARBOXYLASE PROENZYME"/>
    <property type="match status" value="1"/>
</dbReference>
<dbReference type="Gene3D" id="3.30.360.110">
    <property type="entry name" value="S-adenosylmethionine decarboxylase domain"/>
    <property type="match status" value="1"/>
</dbReference>
<dbReference type="EMBL" id="JAAAPO010000003">
    <property type="protein sequence ID" value="NBC36753.1"/>
    <property type="molecule type" value="Genomic_DNA"/>
</dbReference>
<evidence type="ECO:0000256" key="1">
    <source>
        <dbReference type="ARBA" id="ARBA00001928"/>
    </source>
</evidence>
<evidence type="ECO:0000313" key="11">
    <source>
        <dbReference type="EMBL" id="NBC36753.1"/>
    </source>
</evidence>
<keyword evidence="2" id="KW-0949">S-adenosyl-L-methionine</keyword>
<reference evidence="12" key="1">
    <citation type="submission" date="2020-01" db="EMBL/GenBank/DDBJ databases">
        <title>Sphingomonas sp. strain CSW-10.</title>
        <authorList>
            <person name="Chen W.-M."/>
        </authorList>
    </citation>
    <scope>NUCLEOTIDE SEQUENCE [LARGE SCALE GENOMIC DNA]</scope>
    <source>
        <strain evidence="12">FSY-8</strain>
    </source>
</reference>
<keyword evidence="5" id="KW-0745">Spermidine biosynthesis</keyword>
<evidence type="ECO:0000256" key="5">
    <source>
        <dbReference type="ARBA" id="ARBA00023066"/>
    </source>
</evidence>
<dbReference type="Pfam" id="PF02675">
    <property type="entry name" value="AdoMet_dc"/>
    <property type="match status" value="1"/>
</dbReference>
<dbReference type="InterPro" id="IPR016067">
    <property type="entry name" value="S-AdoMet_deCO2ase_core"/>
</dbReference>
<evidence type="ECO:0000256" key="10">
    <source>
        <dbReference type="ARBA" id="ARBA00023317"/>
    </source>
</evidence>
<evidence type="ECO:0000256" key="3">
    <source>
        <dbReference type="ARBA" id="ARBA00022793"/>
    </source>
</evidence>
<proteinExistence type="predicted"/>
<accession>A0ABW9XDY1</accession>
<name>A0ABW9XDY1_9SPHN</name>
<dbReference type="InterPro" id="IPR003826">
    <property type="entry name" value="AdoMetDC_fam_prok"/>
</dbReference>
<dbReference type="EC" id="4.1.1.50" evidence="11"/>
<sequence length="132" mass="13532">MNLQPEAAIGLHVIADLACAGGLSDLPAIEDALRAGAAAGHARVLEVRLHHFGQTPHGAEGGVTGVALLAESHISIHTWPEHGLVAVDIFMCGGRADPLAALDTIAARMGARIITQQAIPRLAHPALAGLRA</sequence>
<evidence type="ECO:0000256" key="7">
    <source>
        <dbReference type="ARBA" id="ARBA00023145"/>
    </source>
</evidence>
<dbReference type="PANTHER" id="PTHR33866">
    <property type="entry name" value="S-ADENOSYLMETHIONINE DECARBOXYLASE PROENZYME"/>
    <property type="match status" value="1"/>
</dbReference>
<keyword evidence="12" id="KW-1185">Reference proteome</keyword>
<evidence type="ECO:0000256" key="4">
    <source>
        <dbReference type="ARBA" id="ARBA00022813"/>
    </source>
</evidence>
<dbReference type="InterPro" id="IPR042284">
    <property type="entry name" value="AdoMetDC_N"/>
</dbReference>
<keyword evidence="3" id="KW-0210">Decarboxylase</keyword>
<keyword evidence="7" id="KW-0865">Zymogen</keyword>